<evidence type="ECO:0000259" key="15">
    <source>
        <dbReference type="Pfam" id="PF13476"/>
    </source>
</evidence>
<feature type="domain" description="Rad50/SbcC-type AAA" evidence="15">
    <location>
        <begin position="6"/>
        <end position="219"/>
    </location>
</feature>
<keyword evidence="12" id="KW-0234">DNA repair</keyword>
<evidence type="ECO:0000256" key="5">
    <source>
        <dbReference type="ARBA" id="ARBA00017893"/>
    </source>
</evidence>
<dbReference type="GO" id="GO:0003691">
    <property type="term" value="F:double-stranded telomeric DNA binding"/>
    <property type="evidence" value="ECO:0007669"/>
    <property type="project" value="TreeGrafter"/>
</dbReference>
<keyword evidence="11" id="KW-0175">Coiled coil</keyword>
<name>A0A9W6SX32_CANBO</name>
<keyword evidence="7" id="KW-0479">Metal-binding</keyword>
<dbReference type="GO" id="GO:0000794">
    <property type="term" value="C:condensed nuclear chromosome"/>
    <property type="evidence" value="ECO:0007669"/>
    <property type="project" value="TreeGrafter"/>
</dbReference>
<evidence type="ECO:0000256" key="14">
    <source>
        <dbReference type="ARBA" id="ARBA00049360"/>
    </source>
</evidence>
<keyword evidence="13" id="KW-0539">Nucleus</keyword>
<dbReference type="GO" id="GO:0030870">
    <property type="term" value="C:Mre11 complex"/>
    <property type="evidence" value="ECO:0007669"/>
    <property type="project" value="UniProtKB-ARBA"/>
</dbReference>
<evidence type="ECO:0000313" key="16">
    <source>
        <dbReference type="EMBL" id="GME68716.1"/>
    </source>
</evidence>
<proteinExistence type="inferred from homology"/>
<evidence type="ECO:0000256" key="4">
    <source>
        <dbReference type="ARBA" id="ARBA00009439"/>
    </source>
</evidence>
<evidence type="ECO:0000313" key="17">
    <source>
        <dbReference type="Proteomes" id="UP001165120"/>
    </source>
</evidence>
<evidence type="ECO:0000256" key="10">
    <source>
        <dbReference type="ARBA" id="ARBA00022833"/>
    </source>
</evidence>
<evidence type="ECO:0000256" key="3">
    <source>
        <dbReference type="ARBA" id="ARBA00004286"/>
    </source>
</evidence>
<dbReference type="EMBL" id="BSXN01000474">
    <property type="protein sequence ID" value="GME68716.1"/>
    <property type="molecule type" value="Genomic_DNA"/>
</dbReference>
<dbReference type="GO" id="GO:0000722">
    <property type="term" value="P:telomere maintenance via recombination"/>
    <property type="evidence" value="ECO:0007669"/>
    <property type="project" value="TreeGrafter"/>
</dbReference>
<dbReference type="GO" id="GO:0043047">
    <property type="term" value="F:single-stranded telomeric DNA binding"/>
    <property type="evidence" value="ECO:0007669"/>
    <property type="project" value="TreeGrafter"/>
</dbReference>
<evidence type="ECO:0000256" key="2">
    <source>
        <dbReference type="ARBA" id="ARBA00004123"/>
    </source>
</evidence>
<dbReference type="GO" id="GO:0051880">
    <property type="term" value="F:G-quadruplex DNA binding"/>
    <property type="evidence" value="ECO:0007669"/>
    <property type="project" value="TreeGrafter"/>
</dbReference>
<keyword evidence="10" id="KW-0862">Zinc</keyword>
<dbReference type="InterPro" id="IPR038729">
    <property type="entry name" value="Rad50/SbcC_AAA"/>
</dbReference>
<comment type="catalytic activity">
    <reaction evidence="14">
        <text>ATP + H2O = ADP + phosphate + H(+)</text>
        <dbReference type="Rhea" id="RHEA:13065"/>
        <dbReference type="ChEBI" id="CHEBI:15377"/>
        <dbReference type="ChEBI" id="CHEBI:15378"/>
        <dbReference type="ChEBI" id="CHEBI:30616"/>
        <dbReference type="ChEBI" id="CHEBI:43474"/>
        <dbReference type="ChEBI" id="CHEBI:456216"/>
    </reaction>
</comment>
<evidence type="ECO:0000256" key="9">
    <source>
        <dbReference type="ARBA" id="ARBA00022801"/>
    </source>
</evidence>
<sequence>MSSLYKLSIQGIRSFDPNHSEAIQFDRPLTLIVGQNGSGKTTIIECLRYATTGDLPPNSKNGAFINDPELNGERDTKAQIKLAFNNLNGKSMILTKTLQAIKKPGASPTMKTLENQLVVINGKERTTISSKISDIDAKIPIQLGISKAILNYVVFCHQDDSLWPISEPAVLKKKFDEIFDSVKFIKVLDSLKIVNKEMNIDIKLLNNNPKIKFKLNQLQKN</sequence>
<protein>
    <recommendedName>
        <fullName evidence="5">DNA repair protein RAD50</fullName>
    </recommendedName>
</protein>
<reference evidence="16" key="1">
    <citation type="submission" date="2023-04" db="EMBL/GenBank/DDBJ databases">
        <title>Candida boidinii NBRC 10035.</title>
        <authorList>
            <person name="Ichikawa N."/>
            <person name="Sato H."/>
            <person name="Tonouchi N."/>
        </authorList>
    </citation>
    <scope>NUCLEOTIDE SEQUENCE</scope>
    <source>
        <strain evidence="16">NBRC 10035</strain>
    </source>
</reference>
<keyword evidence="17" id="KW-1185">Reference proteome</keyword>
<dbReference type="GO" id="GO:0016887">
    <property type="term" value="F:ATP hydrolysis activity"/>
    <property type="evidence" value="ECO:0007669"/>
    <property type="project" value="InterPro"/>
</dbReference>
<comment type="subcellular location">
    <subcellularLocation>
        <location evidence="3">Chromosome</location>
    </subcellularLocation>
    <subcellularLocation>
        <location evidence="2">Nucleus</location>
    </subcellularLocation>
</comment>
<evidence type="ECO:0000256" key="8">
    <source>
        <dbReference type="ARBA" id="ARBA00022763"/>
    </source>
</evidence>
<dbReference type="Pfam" id="PF13476">
    <property type="entry name" value="AAA_23"/>
    <property type="match status" value="1"/>
</dbReference>
<dbReference type="GO" id="GO:0070192">
    <property type="term" value="P:chromosome organization involved in meiotic cell cycle"/>
    <property type="evidence" value="ECO:0007669"/>
    <property type="project" value="TreeGrafter"/>
</dbReference>
<dbReference type="Proteomes" id="UP001165120">
    <property type="component" value="Unassembled WGS sequence"/>
</dbReference>
<dbReference type="AlphaFoldDB" id="A0A9W6SX32"/>
<dbReference type="GO" id="GO:0006302">
    <property type="term" value="P:double-strand break repair"/>
    <property type="evidence" value="ECO:0007669"/>
    <property type="project" value="InterPro"/>
</dbReference>
<keyword evidence="6" id="KW-0158">Chromosome</keyword>
<evidence type="ECO:0000256" key="7">
    <source>
        <dbReference type="ARBA" id="ARBA00022723"/>
    </source>
</evidence>
<evidence type="ECO:0000256" key="11">
    <source>
        <dbReference type="ARBA" id="ARBA00023054"/>
    </source>
</evidence>
<evidence type="ECO:0000256" key="1">
    <source>
        <dbReference type="ARBA" id="ARBA00001947"/>
    </source>
</evidence>
<accession>A0A9W6SX32</accession>
<comment type="cofactor">
    <cofactor evidence="1">
        <name>Zn(2+)</name>
        <dbReference type="ChEBI" id="CHEBI:29105"/>
    </cofactor>
</comment>
<dbReference type="PANTHER" id="PTHR18867">
    <property type="entry name" value="RAD50"/>
    <property type="match status" value="1"/>
</dbReference>
<evidence type="ECO:0000256" key="13">
    <source>
        <dbReference type="ARBA" id="ARBA00023242"/>
    </source>
</evidence>
<gene>
    <name evidence="16" type="ORF">Cboi02_000181700</name>
</gene>
<dbReference type="InterPro" id="IPR027417">
    <property type="entry name" value="P-loop_NTPase"/>
</dbReference>
<evidence type="ECO:0000256" key="12">
    <source>
        <dbReference type="ARBA" id="ARBA00023204"/>
    </source>
</evidence>
<dbReference type="PANTHER" id="PTHR18867:SF12">
    <property type="entry name" value="DNA REPAIR PROTEIN RAD50"/>
    <property type="match status" value="1"/>
</dbReference>
<dbReference type="GO" id="GO:0046872">
    <property type="term" value="F:metal ion binding"/>
    <property type="evidence" value="ECO:0007669"/>
    <property type="project" value="UniProtKB-KW"/>
</dbReference>
<organism evidence="16 17">
    <name type="scientific">Candida boidinii</name>
    <name type="common">Yeast</name>
    <dbReference type="NCBI Taxonomy" id="5477"/>
    <lineage>
        <taxon>Eukaryota</taxon>
        <taxon>Fungi</taxon>
        <taxon>Dikarya</taxon>
        <taxon>Ascomycota</taxon>
        <taxon>Saccharomycotina</taxon>
        <taxon>Pichiomycetes</taxon>
        <taxon>Pichiales</taxon>
        <taxon>Pichiaceae</taxon>
        <taxon>Ogataea</taxon>
        <taxon>Ogataea/Candida clade</taxon>
    </lineage>
</organism>
<comment type="caution">
    <text evidence="16">The sequence shown here is derived from an EMBL/GenBank/DDBJ whole genome shotgun (WGS) entry which is preliminary data.</text>
</comment>
<dbReference type="Gene3D" id="3.40.50.300">
    <property type="entry name" value="P-loop containing nucleotide triphosphate hydrolases"/>
    <property type="match status" value="1"/>
</dbReference>
<evidence type="ECO:0000256" key="6">
    <source>
        <dbReference type="ARBA" id="ARBA00022454"/>
    </source>
</evidence>
<dbReference type="SUPFAM" id="SSF52540">
    <property type="entry name" value="P-loop containing nucleoside triphosphate hydrolases"/>
    <property type="match status" value="1"/>
</dbReference>
<dbReference type="FunFam" id="3.40.50.300:FF:001195">
    <property type="entry name" value="DNA repair protein rad50"/>
    <property type="match status" value="1"/>
</dbReference>
<dbReference type="GO" id="GO:0007004">
    <property type="term" value="P:telomere maintenance via telomerase"/>
    <property type="evidence" value="ECO:0007669"/>
    <property type="project" value="TreeGrafter"/>
</dbReference>
<comment type="similarity">
    <text evidence="4">Belongs to the SMC family. RAD50 subfamily.</text>
</comment>
<keyword evidence="9" id="KW-0378">Hydrolase</keyword>
<keyword evidence="8" id="KW-0227">DNA damage</keyword>